<dbReference type="SMART" id="SM00429">
    <property type="entry name" value="IPT"/>
    <property type="match status" value="14"/>
</dbReference>
<feature type="domain" description="IPT/TIG" evidence="2">
    <location>
        <begin position="1210"/>
        <end position="1292"/>
    </location>
</feature>
<dbReference type="EMBL" id="NIDE01000009">
    <property type="protein sequence ID" value="OWK39897.1"/>
    <property type="molecule type" value="Genomic_DNA"/>
</dbReference>
<keyword evidence="3" id="KW-0282">Flagellum</keyword>
<dbReference type="Gene3D" id="2.60.40.10">
    <property type="entry name" value="Immunoglobulins"/>
    <property type="match status" value="15"/>
</dbReference>
<feature type="domain" description="IPT/TIG" evidence="2">
    <location>
        <begin position="942"/>
        <end position="1024"/>
    </location>
</feature>
<dbReference type="CDD" id="cd00603">
    <property type="entry name" value="IPT_PCSR"/>
    <property type="match status" value="10"/>
</dbReference>
<evidence type="ECO:0000259" key="2">
    <source>
        <dbReference type="SMART" id="SM00429"/>
    </source>
</evidence>
<dbReference type="InterPro" id="IPR013517">
    <property type="entry name" value="FG-GAP"/>
</dbReference>
<feature type="domain" description="IPT/TIG" evidence="2">
    <location>
        <begin position="495"/>
        <end position="579"/>
    </location>
</feature>
<feature type="domain" description="IPT/TIG" evidence="2">
    <location>
        <begin position="1298"/>
        <end position="1381"/>
    </location>
</feature>
<feature type="domain" description="IPT/TIG" evidence="2">
    <location>
        <begin position="669"/>
        <end position="753"/>
    </location>
</feature>
<feature type="domain" description="IPT/TIG" evidence="2">
    <location>
        <begin position="1122"/>
        <end position="1204"/>
    </location>
</feature>
<dbReference type="Pfam" id="PF01839">
    <property type="entry name" value="FG-GAP"/>
    <property type="match status" value="1"/>
</dbReference>
<dbReference type="InterPro" id="IPR014756">
    <property type="entry name" value="Ig_E-set"/>
</dbReference>
<keyword evidence="4" id="KW-1185">Reference proteome</keyword>
<evidence type="ECO:0000313" key="4">
    <source>
        <dbReference type="Proteomes" id="UP000214646"/>
    </source>
</evidence>
<dbReference type="Gene3D" id="2.130.10.130">
    <property type="entry name" value="Integrin alpha, N-terminal"/>
    <property type="match status" value="1"/>
</dbReference>
<dbReference type="InterPro" id="IPR028994">
    <property type="entry name" value="Integrin_alpha_N"/>
</dbReference>
<dbReference type="Proteomes" id="UP000214646">
    <property type="component" value="Unassembled WGS sequence"/>
</dbReference>
<dbReference type="InterPro" id="IPR052387">
    <property type="entry name" value="Fibrocystin"/>
</dbReference>
<feature type="domain" description="IPT/TIG" evidence="2">
    <location>
        <begin position="762"/>
        <end position="845"/>
    </location>
</feature>
<sequence>MFTDVADPAGTGTTPRGVSGNTIIGYYINSSGVEVGFDDVGGTYIDIIDPTPGVKGTFPLGISGTTVVGYYKDSSNHQHGFIFDGHTYTTVDDPDPAANYGTVLTGISGGNYVGYYLSEAQNGTISNGALAYNGSTFTDLTFPIVDLQISAQASSVSDQLVVGNYTSLNSVTHGFILGQNVSFGSVVGTIVSDNGSQIVATAPAGTAGASVDVTMATTAGLSTPSATDKYTYVATVPEVTSISPSSGTVAGGTTVTITGTNLGGATAVTFGGTAATILSDSATQLVVTDPAGAAGTVDVVVTTSGGTSQAETADKFTYQSAAPYVTSINPSVGPTAGGTTVTLTGTGLAGATAVTFGGTSATIVSDSASQIVVTTPPGAAGIADVLVTTSAGTSAGSPAYAFVYTAPTGPTVASVSPSSGPAAGGTTITIAGTNLGGATAVTFGGTTATILSDSATQLVVTDPAGATGTVDVVVTTQAGSSQTGATDKFTYQAPLPVVTGVSPGSGPATGGITVTLTGTDLDAATTVDFNSTPATIVSGTATQLVVTVPAGTAGNAAYVTVTTPAGTSAVTSADYFTYTAPAPVITGVSPSLGTAGTTVTVTGLYLNGAVGVQFGALGNLGTATILSDTATQIVVTAPTESPGTVDIRVENSLAISAVTQADQYTYAGVPNVTVVSPANGPASGGNSVTLTGTDLGGASAVYFGGTPGTIVSDSATQLVATAPAGTAGSGLFVTVTTPGGTSGDFASAMYTYQTATSPPAPAPTVTGISPSSGSTVGGTLVTIAGTGLGNATAVAFGGTAGTIVSDSATQIVAAAPAGAAGTVFVTVTTPGGTSGDLAAAAYTYQTATSPPAPAPTVTGISPSFGSTAGGILVTITGTDLGNATAVAFGGIGGTIVSDNATQVVAIAPAGTAGPVDVTVFTAAGTSATGPNQFTYVSPPPAAPSVTGISPSSGSTAGGTLVTIIGTDLGNATAVAFGGIGGTIVSDSATQIMATAPAGAAGAVNVTVFTAAGTSATGPDPFTYVSPPPMAPTVAGISPSSGSTVGGTLVTIAGTGLGNATAVAFGGTAGTIVSDSATQIVAAAPAGAAGTVFVTVTTPGGTSGDLAAAAYTYQTATSPPAPAPTVTGISPSFGSTAGGILVTITGTDLGNATAVAFGGIGGTIVSDNATQVVAIAPAGTAGPVDVTVFTAAGTSATGPNQFTYVSPPPAAPSVTGISPSSGSTAGGTLVTIIGTDLGNATAVAFGGIGGTIVSDSATQIMATAPAGAAGAVNVTVFTAAGTSATGLDPFTYVSPPPTAPTVAGVSPSSGSAAGGTLVTITGAGLANATAVAFGGTAGTIVSDTLTQIVATAPAGVAGTVDVAVTTAGGTSATSTADQFTYLIMVSPPPPAPAVTGISPSSGPTAGGTLVTITGSGLANATVVAFGGAAGTIVSDTATQIVAAAPAGATGTVDVAVFTAGGTSAASTADHFTYTAPPVSRPPSSVLVGASQFAVGADAGGVPLVESFNANQTPVLGATSAFASSFTGGARVVAADFNNDGVADIAVGTGPGGPNEVTILDGKTGAVITTFQPFEASFTGGIFVAAGDITGDGIPDLIVTPDQTGGPVVAVYDGTKLVEGLASGQPNGQPAQINRFFGIQDPNFRGGARAAAGDINGDGVADIVVSAGFSGGPRIAGFDGKSVASGVADPTKLFADFFAFEPSLTNGAYVAVGDINGDGHADVIAGGGPGGGPRVTVFDGAALLSNTQTPVADFFAGDPSNRGGVRVAVKDLDGTADAGLVVGSGTGAGATVTGYTGKAILADPGSPTSLFSLDAFPGFTGGVFVG</sequence>
<organism evidence="3 4">
    <name type="scientific">Fimbriiglobus ruber</name>
    <dbReference type="NCBI Taxonomy" id="1908690"/>
    <lineage>
        <taxon>Bacteria</taxon>
        <taxon>Pseudomonadati</taxon>
        <taxon>Planctomycetota</taxon>
        <taxon>Planctomycetia</taxon>
        <taxon>Gemmatales</taxon>
        <taxon>Gemmataceae</taxon>
        <taxon>Fimbriiglobus</taxon>
    </lineage>
</organism>
<feature type="domain" description="IPT/TIG" evidence="2">
    <location>
        <begin position="854"/>
        <end position="936"/>
    </location>
</feature>
<feature type="domain" description="IPT/TIG" evidence="2">
    <location>
        <begin position="582"/>
        <end position="667"/>
    </location>
</feature>
<evidence type="ECO:0000256" key="1">
    <source>
        <dbReference type="ARBA" id="ARBA00022729"/>
    </source>
</evidence>
<dbReference type="Pfam" id="PF13517">
    <property type="entry name" value="FG-GAP_3"/>
    <property type="match status" value="1"/>
</dbReference>
<feature type="domain" description="IPT/TIG" evidence="2">
    <location>
        <begin position="236"/>
        <end position="319"/>
    </location>
</feature>
<reference evidence="4" key="1">
    <citation type="submission" date="2017-06" db="EMBL/GenBank/DDBJ databases">
        <title>Genome analysis of Fimbriiglobus ruber SP5, the first member of the order Planctomycetales with confirmed chitinolytic capability.</title>
        <authorList>
            <person name="Ravin N.V."/>
            <person name="Rakitin A.L."/>
            <person name="Ivanova A.A."/>
            <person name="Beletsky A.V."/>
            <person name="Kulichevskaya I.S."/>
            <person name="Mardanov A.V."/>
            <person name="Dedysh S.N."/>
        </authorList>
    </citation>
    <scope>NUCLEOTIDE SEQUENCE [LARGE SCALE GENOMIC DNA]</scope>
    <source>
        <strain evidence="4">SP5</strain>
    </source>
</reference>
<evidence type="ECO:0000313" key="3">
    <source>
        <dbReference type="EMBL" id="OWK39897.1"/>
    </source>
</evidence>
<dbReference type="InterPro" id="IPR013783">
    <property type="entry name" value="Ig-like_fold"/>
</dbReference>
<name>A0A225DUS4_9BACT</name>
<dbReference type="SUPFAM" id="SSF69318">
    <property type="entry name" value="Integrin alpha N-terminal domain"/>
    <property type="match status" value="1"/>
</dbReference>
<dbReference type="InterPro" id="IPR002909">
    <property type="entry name" value="IPT_dom"/>
</dbReference>
<keyword evidence="3" id="KW-0966">Cell projection</keyword>
<dbReference type="PANTHER" id="PTHR46769:SF2">
    <property type="entry name" value="FIBROCYSTIN-L ISOFORM 2 PRECURSOR-RELATED"/>
    <property type="match status" value="1"/>
</dbReference>
<feature type="domain" description="IPT/TIG" evidence="2">
    <location>
        <begin position="322"/>
        <end position="405"/>
    </location>
</feature>
<keyword evidence="1" id="KW-0732">Signal</keyword>
<accession>A0A225DUS4</accession>
<dbReference type="Pfam" id="PF01833">
    <property type="entry name" value="TIG"/>
    <property type="match status" value="14"/>
</dbReference>
<feature type="domain" description="IPT/TIG" evidence="2">
    <location>
        <begin position="1390"/>
        <end position="1473"/>
    </location>
</feature>
<gene>
    <name evidence="3" type="ORF">FRUB_05787</name>
</gene>
<dbReference type="SUPFAM" id="SSF81296">
    <property type="entry name" value="E set domains"/>
    <property type="match status" value="14"/>
</dbReference>
<proteinExistence type="predicted"/>
<protein>
    <submittedName>
        <fullName evidence="3">Flagellar hook-length control protein FliK</fullName>
    </submittedName>
</protein>
<comment type="caution">
    <text evidence="3">The sequence shown here is derived from an EMBL/GenBank/DDBJ whole genome shotgun (WGS) entry which is preliminary data.</text>
</comment>
<feature type="domain" description="IPT/TIG" evidence="2">
    <location>
        <begin position="1030"/>
        <end position="1113"/>
    </location>
</feature>
<dbReference type="PANTHER" id="PTHR46769">
    <property type="entry name" value="POLYCYSTIC KIDNEY AND HEPATIC DISEASE 1 (AUTOSOMAL RECESSIVE)-LIKE 1"/>
    <property type="match status" value="1"/>
</dbReference>
<feature type="domain" description="IPT/TIG" evidence="2">
    <location>
        <begin position="409"/>
        <end position="492"/>
    </location>
</feature>
<keyword evidence="3" id="KW-0969">Cilium</keyword>